<evidence type="ECO:0000256" key="4">
    <source>
        <dbReference type="SAM" id="MobiDB-lite"/>
    </source>
</evidence>
<comment type="caution">
    <text evidence="6">The sequence shown here is derived from an EMBL/GenBank/DDBJ whole genome shotgun (WGS) entry which is preliminary data.</text>
</comment>
<dbReference type="Gene3D" id="1.10.10.60">
    <property type="entry name" value="Homeodomain-like"/>
    <property type="match status" value="1"/>
</dbReference>
<accession>A0ABV9PQ03</accession>
<organism evidence="6 7">
    <name type="scientific">Dietzia aurantiaca</name>
    <dbReference type="NCBI Taxonomy" id="983873"/>
    <lineage>
        <taxon>Bacteria</taxon>
        <taxon>Bacillati</taxon>
        <taxon>Actinomycetota</taxon>
        <taxon>Actinomycetes</taxon>
        <taxon>Mycobacteriales</taxon>
        <taxon>Dietziaceae</taxon>
        <taxon>Dietzia</taxon>
    </lineage>
</organism>
<dbReference type="SUPFAM" id="SSF46689">
    <property type="entry name" value="Homeodomain-like"/>
    <property type="match status" value="1"/>
</dbReference>
<dbReference type="SUPFAM" id="SSF48498">
    <property type="entry name" value="Tetracyclin repressor-like, C-terminal domain"/>
    <property type="match status" value="1"/>
</dbReference>
<name>A0ABV9PQ03_9ACTN</name>
<evidence type="ECO:0000313" key="6">
    <source>
        <dbReference type="EMBL" id="MFC4753568.1"/>
    </source>
</evidence>
<dbReference type="Gene3D" id="1.10.357.10">
    <property type="entry name" value="Tetracycline Repressor, domain 2"/>
    <property type="match status" value="1"/>
</dbReference>
<dbReference type="InterPro" id="IPR009057">
    <property type="entry name" value="Homeodomain-like_sf"/>
</dbReference>
<dbReference type="InterPro" id="IPR011075">
    <property type="entry name" value="TetR_C"/>
</dbReference>
<evidence type="ECO:0000256" key="2">
    <source>
        <dbReference type="ARBA" id="ARBA00023125"/>
    </source>
</evidence>
<dbReference type="InterPro" id="IPR050109">
    <property type="entry name" value="HTH-type_TetR-like_transc_reg"/>
</dbReference>
<evidence type="ECO:0000256" key="3">
    <source>
        <dbReference type="ARBA" id="ARBA00023163"/>
    </source>
</evidence>
<dbReference type="Proteomes" id="UP001595836">
    <property type="component" value="Unassembled WGS sequence"/>
</dbReference>
<evidence type="ECO:0000313" key="7">
    <source>
        <dbReference type="Proteomes" id="UP001595836"/>
    </source>
</evidence>
<sequence length="202" mass="22711">MTATQGAGRRSGPGRPPEPGHDEKIIQATLRLIDQGKPVTVNAVVTGSGVSRAAVYRRWSSLTDLVSDALDHGRAIPEVDVSGDLRQAVLEMLFERQEEARGVTYPQRRFRKRLELVMSDQELQWAYWTSHVSRRRRGMIEALRAGVDRGEFRADLDVEAALDALLGVIYYQLVVRGASLSDRETELRCRHALDTIWRGMQA</sequence>
<feature type="region of interest" description="Disordered" evidence="4">
    <location>
        <begin position="1"/>
        <end position="22"/>
    </location>
</feature>
<keyword evidence="2" id="KW-0238">DNA-binding</keyword>
<evidence type="ECO:0000259" key="5">
    <source>
        <dbReference type="Pfam" id="PF16859"/>
    </source>
</evidence>
<evidence type="ECO:0000256" key="1">
    <source>
        <dbReference type="ARBA" id="ARBA00023015"/>
    </source>
</evidence>
<proteinExistence type="predicted"/>
<keyword evidence="7" id="KW-1185">Reference proteome</keyword>
<dbReference type="InterPro" id="IPR036271">
    <property type="entry name" value="Tet_transcr_reg_TetR-rel_C_sf"/>
</dbReference>
<dbReference type="PANTHER" id="PTHR30055">
    <property type="entry name" value="HTH-TYPE TRANSCRIPTIONAL REGULATOR RUTR"/>
    <property type="match status" value="1"/>
</dbReference>
<keyword evidence="3" id="KW-0804">Transcription</keyword>
<protein>
    <submittedName>
        <fullName evidence="6">TetR/AcrR family transcriptional regulator</fullName>
    </submittedName>
</protein>
<dbReference type="PANTHER" id="PTHR30055:SF148">
    <property type="entry name" value="TETR-FAMILY TRANSCRIPTIONAL REGULATOR"/>
    <property type="match status" value="1"/>
</dbReference>
<gene>
    <name evidence="6" type="ORF">ACFO7U_02080</name>
</gene>
<keyword evidence="1" id="KW-0805">Transcription regulation</keyword>
<feature type="domain" description="Tetracyclin repressor-like C-terminal" evidence="5">
    <location>
        <begin position="82"/>
        <end position="184"/>
    </location>
</feature>
<dbReference type="RefSeq" id="WP_344989087.1">
    <property type="nucleotide sequence ID" value="NZ_BAABCD010000007.1"/>
</dbReference>
<dbReference type="EMBL" id="JBHSHP010000007">
    <property type="protein sequence ID" value="MFC4753568.1"/>
    <property type="molecule type" value="Genomic_DNA"/>
</dbReference>
<dbReference type="Pfam" id="PF16859">
    <property type="entry name" value="TetR_C_11"/>
    <property type="match status" value="1"/>
</dbReference>
<reference evidence="7" key="1">
    <citation type="journal article" date="2019" name="Int. J. Syst. Evol. Microbiol.">
        <title>The Global Catalogue of Microorganisms (GCM) 10K type strain sequencing project: providing services to taxonomists for standard genome sequencing and annotation.</title>
        <authorList>
            <consortium name="The Broad Institute Genomics Platform"/>
            <consortium name="The Broad Institute Genome Sequencing Center for Infectious Disease"/>
            <person name="Wu L."/>
            <person name="Ma J."/>
        </authorList>
    </citation>
    <scope>NUCLEOTIDE SEQUENCE [LARGE SCALE GENOMIC DNA]</scope>
    <source>
        <strain evidence="7">JCM 11882</strain>
    </source>
</reference>